<gene>
    <name evidence="9" type="ORF">EXZ61_15420</name>
</gene>
<dbReference type="GO" id="GO:0000155">
    <property type="term" value="F:phosphorelay sensor kinase activity"/>
    <property type="evidence" value="ECO:0007669"/>
    <property type="project" value="InterPro"/>
</dbReference>
<evidence type="ECO:0000256" key="5">
    <source>
        <dbReference type="ARBA" id="ARBA00022679"/>
    </source>
</evidence>
<name>A0A515ES35_9BURK</name>
<dbReference type="InterPro" id="IPR005467">
    <property type="entry name" value="His_kinase_dom"/>
</dbReference>
<evidence type="ECO:0000313" key="9">
    <source>
        <dbReference type="EMBL" id="QDL55448.1"/>
    </source>
</evidence>
<dbReference type="InterPro" id="IPR003660">
    <property type="entry name" value="HAMP_dom"/>
</dbReference>
<evidence type="ECO:0000256" key="6">
    <source>
        <dbReference type="ARBA" id="ARBA00022777"/>
    </source>
</evidence>
<sequence>MHTIRLRFVALFMVATTLTLALFGIYAQQLLSSELEQRFESVQTETLQRLRLSTVQPVWDFNALEIQNVLLAEIQPLEVAAIQVLDAKGKVFAAIARDASGQAVAGLVPSSTSSIRRTTDLFRENTLTGNVKDSVVNIRIGQVVVDFSRARIDQALASDTLRRIVEIIVIDAVLLLALAFSLRTVFTPLAALRDALFSLAQQDDEEVRELPEDKRNEFGEVIKGFNLTQRKLKGVMQRRRVSEEALRHAVEKTEAAYAELQSTQAALIQSERLASLGGLVAGVAHEINTPIGVALTSASVLNEGTTQLRDSIEGGSIRKSEVMAYLNMAEEASRLILTNAQRAAQLIHSFKQVAVDQTSEMRREYELGGYLQEVVSSLRPTIKQGHGQVSIHCPSPVLVEGLPGAMAQVLTNLIMNALTHAFEPGVGGQIDIHVSSAGDTVTLSLSDNGRGIPSEDISKVFDPFFTTRRGRGGTGLGLNIVYNIVTSRFAGSIEVSSTVGTGTTFTMRFPRVLPPSTNKPA</sequence>
<dbReference type="EC" id="2.7.13.3" evidence="3"/>
<dbReference type="AlphaFoldDB" id="A0A515ES35"/>
<feature type="domain" description="Histidine kinase" evidence="7">
    <location>
        <begin position="282"/>
        <end position="513"/>
    </location>
</feature>
<evidence type="ECO:0000259" key="7">
    <source>
        <dbReference type="PROSITE" id="PS50109"/>
    </source>
</evidence>
<dbReference type="InterPro" id="IPR003594">
    <property type="entry name" value="HATPase_dom"/>
</dbReference>
<keyword evidence="4" id="KW-0597">Phosphoprotein</keyword>
<dbReference type="Pfam" id="PF02518">
    <property type="entry name" value="HATPase_c"/>
    <property type="match status" value="1"/>
</dbReference>
<dbReference type="Gene3D" id="1.10.287.130">
    <property type="match status" value="1"/>
</dbReference>
<protein>
    <recommendedName>
        <fullName evidence="3">histidine kinase</fullName>
        <ecNumber evidence="3">2.7.13.3</ecNumber>
    </recommendedName>
</protein>
<dbReference type="Proteomes" id="UP000317365">
    <property type="component" value="Chromosome"/>
</dbReference>
<accession>A0A515ES35</accession>
<dbReference type="PROSITE" id="PS50885">
    <property type="entry name" value="HAMP"/>
    <property type="match status" value="1"/>
</dbReference>
<comment type="catalytic activity">
    <reaction evidence="1">
        <text>ATP + protein L-histidine = ADP + protein N-phospho-L-histidine.</text>
        <dbReference type="EC" id="2.7.13.3"/>
    </reaction>
</comment>
<dbReference type="GO" id="GO:0016020">
    <property type="term" value="C:membrane"/>
    <property type="evidence" value="ECO:0007669"/>
    <property type="project" value="UniProtKB-SubCell"/>
</dbReference>
<dbReference type="KEGG" id="rhg:EXZ61_15420"/>
<dbReference type="SUPFAM" id="SSF47384">
    <property type="entry name" value="Homodimeric domain of signal transducing histidine kinase"/>
    <property type="match status" value="1"/>
</dbReference>
<organism evidence="9 10">
    <name type="scientific">Rhodoferax aquaticus</name>
    <dbReference type="NCBI Taxonomy" id="2527691"/>
    <lineage>
        <taxon>Bacteria</taxon>
        <taxon>Pseudomonadati</taxon>
        <taxon>Pseudomonadota</taxon>
        <taxon>Betaproteobacteria</taxon>
        <taxon>Burkholderiales</taxon>
        <taxon>Comamonadaceae</taxon>
        <taxon>Rhodoferax</taxon>
    </lineage>
</organism>
<dbReference type="CDD" id="cd00082">
    <property type="entry name" value="HisKA"/>
    <property type="match status" value="1"/>
</dbReference>
<feature type="domain" description="HAMP" evidence="8">
    <location>
        <begin position="183"/>
        <end position="237"/>
    </location>
</feature>
<evidence type="ECO:0000256" key="3">
    <source>
        <dbReference type="ARBA" id="ARBA00012438"/>
    </source>
</evidence>
<evidence type="ECO:0000256" key="4">
    <source>
        <dbReference type="ARBA" id="ARBA00022553"/>
    </source>
</evidence>
<dbReference type="SMART" id="SM00387">
    <property type="entry name" value="HATPase_c"/>
    <property type="match status" value="1"/>
</dbReference>
<dbReference type="InterPro" id="IPR003661">
    <property type="entry name" value="HisK_dim/P_dom"/>
</dbReference>
<dbReference type="SUPFAM" id="SSF55874">
    <property type="entry name" value="ATPase domain of HSP90 chaperone/DNA topoisomerase II/histidine kinase"/>
    <property type="match status" value="1"/>
</dbReference>
<reference evidence="10" key="1">
    <citation type="submission" date="2019-02" db="EMBL/GenBank/DDBJ databases">
        <title>Complete genome sequence of Rhodoferax sp. Gr-4.</title>
        <authorList>
            <person name="Jin L."/>
        </authorList>
    </citation>
    <scope>NUCLEOTIDE SEQUENCE [LARGE SCALE GENOMIC DNA]</scope>
    <source>
        <strain evidence="10">Gr-4</strain>
    </source>
</reference>
<dbReference type="RefSeq" id="WP_142812605.1">
    <property type="nucleotide sequence ID" value="NZ_CP036282.1"/>
</dbReference>
<dbReference type="PRINTS" id="PR00344">
    <property type="entry name" value="BCTRLSENSOR"/>
</dbReference>
<evidence type="ECO:0000256" key="2">
    <source>
        <dbReference type="ARBA" id="ARBA00004370"/>
    </source>
</evidence>
<keyword evidence="10" id="KW-1185">Reference proteome</keyword>
<comment type="subcellular location">
    <subcellularLocation>
        <location evidence="2">Membrane</location>
    </subcellularLocation>
</comment>
<dbReference type="PROSITE" id="PS50109">
    <property type="entry name" value="HIS_KIN"/>
    <property type="match status" value="1"/>
</dbReference>
<dbReference type="InterPro" id="IPR036097">
    <property type="entry name" value="HisK_dim/P_sf"/>
</dbReference>
<dbReference type="CDD" id="cd00075">
    <property type="entry name" value="HATPase"/>
    <property type="match status" value="1"/>
</dbReference>
<reference evidence="10" key="2">
    <citation type="journal article" date="2020" name="Int. J. Syst. Evol. Microbiol.">
        <title>Genomic insights into a novel species Rhodoferax aquaticus sp. nov., isolated from freshwater.</title>
        <authorList>
            <person name="Li T."/>
            <person name="Zhuo Y."/>
            <person name="Jin C.Z."/>
            <person name="Wu X."/>
            <person name="Ko S.R."/>
            <person name="Jin F.J."/>
            <person name="Ahn C.Y."/>
            <person name="Oh H.M."/>
            <person name="Lee H.G."/>
            <person name="Jin L."/>
        </authorList>
    </citation>
    <scope>NUCLEOTIDE SEQUENCE [LARGE SCALE GENOMIC DNA]</scope>
    <source>
        <strain evidence="10">Gr-4</strain>
    </source>
</reference>
<dbReference type="InterPro" id="IPR004358">
    <property type="entry name" value="Sig_transdc_His_kin-like_C"/>
</dbReference>
<dbReference type="SMART" id="SM00304">
    <property type="entry name" value="HAMP"/>
    <property type="match status" value="1"/>
</dbReference>
<dbReference type="InterPro" id="IPR036890">
    <property type="entry name" value="HATPase_C_sf"/>
</dbReference>
<proteinExistence type="predicted"/>
<keyword evidence="6 9" id="KW-0418">Kinase</keyword>
<dbReference type="EMBL" id="CP036282">
    <property type="protein sequence ID" value="QDL55448.1"/>
    <property type="molecule type" value="Genomic_DNA"/>
</dbReference>
<dbReference type="Gene3D" id="3.30.565.10">
    <property type="entry name" value="Histidine kinase-like ATPase, C-terminal domain"/>
    <property type="match status" value="1"/>
</dbReference>
<evidence type="ECO:0000259" key="8">
    <source>
        <dbReference type="PROSITE" id="PS50885"/>
    </source>
</evidence>
<evidence type="ECO:0000256" key="1">
    <source>
        <dbReference type="ARBA" id="ARBA00000085"/>
    </source>
</evidence>
<dbReference type="PANTHER" id="PTHR43065:SF47">
    <property type="match status" value="1"/>
</dbReference>
<keyword evidence="5" id="KW-0808">Transferase</keyword>
<evidence type="ECO:0000313" key="10">
    <source>
        <dbReference type="Proteomes" id="UP000317365"/>
    </source>
</evidence>
<dbReference type="PANTHER" id="PTHR43065">
    <property type="entry name" value="SENSOR HISTIDINE KINASE"/>
    <property type="match status" value="1"/>
</dbReference>